<gene>
    <name evidence="3" type="primary">yqeH</name>
    <name evidence="3" type="ORF">DYH56_00180</name>
</gene>
<reference evidence="3 4" key="1">
    <citation type="submission" date="2018-08" db="EMBL/GenBank/DDBJ databases">
        <title>Draft genome sequence of Psychrilyobacter sp. strain SD5 isolated from Black Sea water.</title>
        <authorList>
            <person name="Yadav S."/>
            <person name="Villanueva L."/>
            <person name="Damste J.S.S."/>
        </authorList>
    </citation>
    <scope>NUCLEOTIDE SEQUENCE [LARGE SCALE GENOMIC DNA]</scope>
    <source>
        <strain evidence="3 4">SD5</strain>
    </source>
</reference>
<dbReference type="RefSeq" id="WP_114641054.1">
    <property type="nucleotide sequence ID" value="NZ_JAACIO010000001.1"/>
</dbReference>
<evidence type="ECO:0000313" key="4">
    <source>
        <dbReference type="Proteomes" id="UP000263486"/>
    </source>
</evidence>
<dbReference type="InterPro" id="IPR027417">
    <property type="entry name" value="P-loop_NTPase"/>
</dbReference>
<name>A0ABX9KLQ3_9FUSO</name>
<evidence type="ECO:0000259" key="2">
    <source>
        <dbReference type="Pfam" id="PF21516"/>
    </source>
</evidence>
<accession>A0ABX9KLQ3</accession>
<dbReference type="EMBL" id="QUAJ01000001">
    <property type="protein sequence ID" value="REI43337.1"/>
    <property type="molecule type" value="Genomic_DNA"/>
</dbReference>
<dbReference type="PANTHER" id="PTHR46434:SF1">
    <property type="entry name" value="GENETIC INTERACTOR OF PROHIBITINS 3, MITOCHONDRIAL"/>
    <property type="match status" value="1"/>
</dbReference>
<evidence type="ECO:0000313" key="3">
    <source>
        <dbReference type="EMBL" id="REI43337.1"/>
    </source>
</evidence>
<dbReference type="PANTHER" id="PTHR46434">
    <property type="entry name" value="GENETIC INTERACTOR OF PROHIBITINS 3, MITOCHONDRIAL"/>
    <property type="match status" value="1"/>
</dbReference>
<dbReference type="Pfam" id="PF01926">
    <property type="entry name" value="MMR_HSR1"/>
    <property type="match status" value="1"/>
</dbReference>
<dbReference type="SUPFAM" id="SSF52540">
    <property type="entry name" value="P-loop containing nucleoside triphosphate hydrolases"/>
    <property type="match status" value="1"/>
</dbReference>
<dbReference type="CDD" id="cd01855">
    <property type="entry name" value="YqeH"/>
    <property type="match status" value="1"/>
</dbReference>
<sequence length="373" mass="41453">MIKKCNGCGIELQSEDKNKHGYVPKEMLKGKKSATCQRCFKLTNYGDFIPMEMTAEDYRKEVQRSANSAKIVLAVFDIIDFEGSFDDEILDILKEKDSIIIINKVDLIPGGKHASEVANWVKERLAEEGIVPLDIAIVSAKNTYGINGIIRKINHFCPHGAKVMVMGTTNVGKSSIINRLLGEKKATISKYPGTTLKSTKNVIPNSNITIIDTPGLIPTGRISDLVCEKCHLDIVPSKEISRKTFKVNADKIILIGGLVKVKVLTDNEMKPIFSIFASKNVTFHDTKEDRVEKLITEHTGTLITPPCEKCKDEFYALPAKTEVYDLNVGEELVFKGLGWISVKRGPLKVEITLPEAAEVIVRDAFIQPKRPIK</sequence>
<feature type="domain" description="NOA1/YqeH-like C-terminal" evidence="2">
    <location>
        <begin position="273"/>
        <end position="364"/>
    </location>
</feature>
<keyword evidence="4" id="KW-1185">Reference proteome</keyword>
<dbReference type="InterPro" id="IPR048422">
    <property type="entry name" value="NOA1/YqeH-like_C"/>
</dbReference>
<comment type="caution">
    <text evidence="3">The sequence shown here is derived from an EMBL/GenBank/DDBJ whole genome shotgun (WGS) entry which is preliminary data.</text>
</comment>
<dbReference type="NCBIfam" id="TIGR03597">
    <property type="entry name" value="GTPase_YqeH"/>
    <property type="match status" value="1"/>
</dbReference>
<dbReference type="Pfam" id="PF21516">
    <property type="entry name" value="YqeH-like_C"/>
    <property type="match status" value="1"/>
</dbReference>
<organism evidence="3 4">
    <name type="scientific">Psychrilyobacter piezotolerans</name>
    <dbReference type="NCBI Taxonomy" id="2293438"/>
    <lineage>
        <taxon>Bacteria</taxon>
        <taxon>Fusobacteriati</taxon>
        <taxon>Fusobacteriota</taxon>
        <taxon>Fusobacteriia</taxon>
        <taxon>Fusobacteriales</taxon>
        <taxon>Fusobacteriaceae</taxon>
        <taxon>Psychrilyobacter</taxon>
    </lineage>
</organism>
<protein>
    <submittedName>
        <fullName evidence="3">Ribosome biogenesis GTPase YqeH</fullName>
    </submittedName>
</protein>
<dbReference type="InterPro" id="IPR050896">
    <property type="entry name" value="Mito_lipid_metab_GTPase"/>
</dbReference>
<dbReference type="InterPro" id="IPR006073">
    <property type="entry name" value="GTP-bd"/>
</dbReference>
<dbReference type="PRINTS" id="PR00326">
    <property type="entry name" value="GTP1OBG"/>
</dbReference>
<dbReference type="Gene3D" id="3.40.50.300">
    <property type="entry name" value="P-loop containing nucleotide triphosphate hydrolases"/>
    <property type="match status" value="1"/>
</dbReference>
<feature type="domain" description="G" evidence="1">
    <location>
        <begin position="162"/>
        <end position="218"/>
    </location>
</feature>
<evidence type="ECO:0000259" key="1">
    <source>
        <dbReference type="Pfam" id="PF01926"/>
    </source>
</evidence>
<dbReference type="Proteomes" id="UP000263486">
    <property type="component" value="Unassembled WGS sequence"/>
</dbReference>
<proteinExistence type="predicted"/>
<dbReference type="InterPro" id="IPR019988">
    <property type="entry name" value="GTP-bd_ribosome_bgen_YqeH"/>
</dbReference>